<keyword evidence="14" id="KW-1185">Reference proteome</keyword>
<dbReference type="InterPro" id="IPR002541">
    <property type="entry name" value="Cyt_c_assembly"/>
</dbReference>
<feature type="transmembrane region" description="Helical" evidence="10">
    <location>
        <begin position="395"/>
        <end position="415"/>
    </location>
</feature>
<feature type="transmembrane region" description="Helical" evidence="10">
    <location>
        <begin position="251"/>
        <end position="268"/>
    </location>
</feature>
<feature type="transmembrane region" description="Helical" evidence="10">
    <location>
        <begin position="353"/>
        <end position="375"/>
    </location>
</feature>
<evidence type="ECO:0000256" key="4">
    <source>
        <dbReference type="ARBA" id="ARBA00022519"/>
    </source>
</evidence>
<evidence type="ECO:0000259" key="12">
    <source>
        <dbReference type="Pfam" id="PF16327"/>
    </source>
</evidence>
<feature type="transmembrane region" description="Helical" evidence="10">
    <location>
        <begin position="177"/>
        <end position="198"/>
    </location>
</feature>
<dbReference type="STRING" id="554083.BKD30_10655"/>
<comment type="caution">
    <text evidence="13">The sequence shown here is derived from an EMBL/GenBank/DDBJ whole genome shotgun (WGS) entry which is preliminary data.</text>
</comment>
<evidence type="ECO:0000256" key="2">
    <source>
        <dbReference type="ARBA" id="ARBA00009186"/>
    </source>
</evidence>
<dbReference type="PANTHER" id="PTHR43653">
    <property type="entry name" value="CYTOCHROME C ASSEMBLY PROTEIN-RELATED"/>
    <property type="match status" value="1"/>
</dbReference>
<keyword evidence="7 10" id="KW-1133">Transmembrane helix</keyword>
<evidence type="ECO:0000259" key="11">
    <source>
        <dbReference type="Pfam" id="PF01578"/>
    </source>
</evidence>
<dbReference type="GO" id="GO:0015232">
    <property type="term" value="F:heme transmembrane transporter activity"/>
    <property type="evidence" value="ECO:0007669"/>
    <property type="project" value="InterPro"/>
</dbReference>
<reference evidence="13 14" key="1">
    <citation type="submission" date="2016-12" db="EMBL/GenBank/DDBJ databases">
        <title>Draft genome of Tersicoccus phoenicis 1P05MA.</title>
        <authorList>
            <person name="Nakajima Y."/>
            <person name="Yoshizawa S."/>
            <person name="Nakamura K."/>
            <person name="Ogura Y."/>
            <person name="Hayashi T."/>
            <person name="Kogure K."/>
        </authorList>
    </citation>
    <scope>NUCLEOTIDE SEQUENCE [LARGE SCALE GENOMIC DNA]</scope>
    <source>
        <strain evidence="13 14">1p05MA</strain>
    </source>
</reference>
<feature type="transmembrane region" description="Helical" evidence="10">
    <location>
        <begin position="82"/>
        <end position="110"/>
    </location>
</feature>
<evidence type="ECO:0000256" key="10">
    <source>
        <dbReference type="SAM" id="Phobius"/>
    </source>
</evidence>
<dbReference type="PANTHER" id="PTHR43653:SF1">
    <property type="entry name" value="CYTOCHROME C-TYPE BIOGENESIS PROTEIN CCMF"/>
    <property type="match status" value="1"/>
</dbReference>
<feature type="transmembrane region" description="Helical" evidence="10">
    <location>
        <begin position="40"/>
        <end position="62"/>
    </location>
</feature>
<keyword evidence="8 10" id="KW-0472">Membrane</keyword>
<name>A0A1R1L8F8_9MICC</name>
<dbReference type="PRINTS" id="PR01411">
    <property type="entry name" value="CCMFBIOGNSIS"/>
</dbReference>
<feature type="domain" description="Cytochrome c-type biogenesis protein CcmF C-terminal" evidence="12">
    <location>
        <begin position="316"/>
        <end position="634"/>
    </location>
</feature>
<evidence type="ECO:0000313" key="14">
    <source>
        <dbReference type="Proteomes" id="UP000187085"/>
    </source>
</evidence>
<evidence type="ECO:0000256" key="1">
    <source>
        <dbReference type="ARBA" id="ARBA00004429"/>
    </source>
</evidence>
<dbReference type="GO" id="GO:0005886">
    <property type="term" value="C:plasma membrane"/>
    <property type="evidence" value="ECO:0007669"/>
    <property type="project" value="UniProtKB-SubCell"/>
</dbReference>
<evidence type="ECO:0000313" key="13">
    <source>
        <dbReference type="EMBL" id="OMH23828.1"/>
    </source>
</evidence>
<organism evidence="13 14">
    <name type="scientific">Tersicoccus phoenicis</name>
    <dbReference type="NCBI Taxonomy" id="554083"/>
    <lineage>
        <taxon>Bacteria</taxon>
        <taxon>Bacillati</taxon>
        <taxon>Actinomycetota</taxon>
        <taxon>Actinomycetes</taxon>
        <taxon>Micrococcales</taxon>
        <taxon>Micrococcaceae</taxon>
        <taxon>Tersicoccus</taxon>
    </lineage>
</organism>
<evidence type="ECO:0000256" key="9">
    <source>
        <dbReference type="ARBA" id="ARBA00037230"/>
    </source>
</evidence>
<feature type="transmembrane region" description="Helical" evidence="10">
    <location>
        <begin position="214"/>
        <end position="231"/>
    </location>
</feature>
<feature type="transmembrane region" description="Helical" evidence="10">
    <location>
        <begin position="314"/>
        <end position="332"/>
    </location>
</feature>
<keyword evidence="6" id="KW-0201">Cytochrome c-type biogenesis</keyword>
<dbReference type="InterPro" id="IPR032523">
    <property type="entry name" value="CcmF_C"/>
</dbReference>
<dbReference type="GO" id="GO:0017004">
    <property type="term" value="P:cytochrome complex assembly"/>
    <property type="evidence" value="ECO:0007669"/>
    <property type="project" value="UniProtKB-KW"/>
</dbReference>
<evidence type="ECO:0000256" key="8">
    <source>
        <dbReference type="ARBA" id="ARBA00023136"/>
    </source>
</evidence>
<comment type="function">
    <text evidence="9">Required for the biogenesis of c-type cytochromes. Possible subunit of a heme lyase.</text>
</comment>
<evidence type="ECO:0000256" key="5">
    <source>
        <dbReference type="ARBA" id="ARBA00022692"/>
    </source>
</evidence>
<keyword evidence="4" id="KW-0997">Cell inner membrane</keyword>
<feature type="transmembrane region" description="Helical" evidence="10">
    <location>
        <begin position="615"/>
        <end position="634"/>
    </location>
</feature>
<dbReference type="OrthoDB" id="9814290at2"/>
<gene>
    <name evidence="13" type="ORF">BKD30_10655</name>
</gene>
<feature type="transmembrane region" description="Helical" evidence="10">
    <location>
        <begin position="122"/>
        <end position="145"/>
    </location>
</feature>
<protein>
    <submittedName>
        <fullName evidence="13">Cytochrome C biogenesis protein CcmF</fullName>
    </submittedName>
</protein>
<feature type="domain" description="Cytochrome c assembly protein" evidence="11">
    <location>
        <begin position="90"/>
        <end position="297"/>
    </location>
</feature>
<proteinExistence type="inferred from homology"/>
<feature type="transmembrane region" description="Helical" evidence="10">
    <location>
        <begin position="427"/>
        <end position="446"/>
    </location>
</feature>
<dbReference type="Pfam" id="PF01578">
    <property type="entry name" value="Cytochrom_C_asm"/>
    <property type="match status" value="1"/>
</dbReference>
<feature type="transmembrane region" description="Helical" evidence="10">
    <location>
        <begin position="6"/>
        <end position="28"/>
    </location>
</feature>
<dbReference type="GO" id="GO:0020037">
    <property type="term" value="F:heme binding"/>
    <property type="evidence" value="ECO:0007669"/>
    <property type="project" value="InterPro"/>
</dbReference>
<keyword evidence="5 10" id="KW-0812">Transmembrane</keyword>
<evidence type="ECO:0000256" key="7">
    <source>
        <dbReference type="ARBA" id="ARBA00022989"/>
    </source>
</evidence>
<feature type="transmembrane region" description="Helical" evidence="10">
    <location>
        <begin position="491"/>
        <end position="509"/>
    </location>
</feature>
<keyword evidence="3" id="KW-1003">Cell membrane</keyword>
<dbReference type="InterPro" id="IPR003567">
    <property type="entry name" value="Cyt_c_biogenesis"/>
</dbReference>
<comment type="similarity">
    <text evidence="2">Belongs to the CcmF/CycK/Ccl1/NrfE/CcsA family.</text>
</comment>
<dbReference type="Pfam" id="PF16327">
    <property type="entry name" value="CcmF_C"/>
    <property type="match status" value="1"/>
</dbReference>
<dbReference type="RefSeq" id="WP_076704537.1">
    <property type="nucleotide sequence ID" value="NZ_MRDE01000068.1"/>
</dbReference>
<evidence type="ECO:0000256" key="3">
    <source>
        <dbReference type="ARBA" id="ARBA00022475"/>
    </source>
</evidence>
<dbReference type="InterPro" id="IPR003568">
    <property type="entry name" value="Cyt_c_biogenesis_CcmF"/>
</dbReference>
<comment type="subcellular location">
    <subcellularLocation>
        <location evidence="1">Cell inner membrane</location>
        <topology evidence="1">Multi-pass membrane protein</topology>
    </subcellularLocation>
</comment>
<dbReference type="PRINTS" id="PR01410">
    <property type="entry name" value="CCBIOGENESIS"/>
</dbReference>
<dbReference type="AlphaFoldDB" id="A0A1R1L8F8"/>
<feature type="transmembrane region" description="Helical" evidence="10">
    <location>
        <begin position="275"/>
        <end position="294"/>
    </location>
</feature>
<accession>A0A1R1L8F8</accession>
<dbReference type="Proteomes" id="UP000187085">
    <property type="component" value="Unassembled WGS sequence"/>
</dbReference>
<feature type="transmembrane region" description="Helical" evidence="10">
    <location>
        <begin position="452"/>
        <end position="470"/>
    </location>
</feature>
<dbReference type="EMBL" id="MRDE01000068">
    <property type="protein sequence ID" value="OMH23828.1"/>
    <property type="molecule type" value="Genomic_DNA"/>
</dbReference>
<sequence length="661" mass="70767">MTAVVGWTAVVLAFAGSMSLVVLGARAFRRPDGPVRRAQLKLAVGAMVIGSVVAFGALQFALLTNDFSVSYVAENSARATPVLFKISTAWSALSGSILLWTLVLVGYTVATFRRVRELDDRLGTGALAVMGLVATFFFGLVATVANPFGIIANPPADGPGPNPILQNHFMVLIHPPMLYLGLVGFTVPFAFAMSALVLKQGGVDWLRRTRRSNLVAWTFLTGGLVFGAWWSYEVLGWGGYWAWDPVENAALIPWLLATAFIHSAALQIKRGMLQAWNFVLVLATFSMTILATLLTRSSVISSVHSFTQSGVGPALLGFLILVIGGGFTLFALRGEQLASNRRPESVLSREGAFLTNNVILSVFAFVVVLGTLYPIVVEAFNGAQVSVGRPFFDRMAVPLSFALLLAMGIGPFMPYRRAGASVMWRRLSVPLLIACLVTAALVVAGLRELPVVVVVTLVMLIIGGSVQELIRTTPALRPASVFRMLYRRRGYWGGQLAHLGVALLALGIASSGTLADRTSVTLKSGDTATFAGYTLRSEGTSAREGAGRSATVARIVFEADGKTVYVAEPALTKFNNQAQAVATPAVWSTSTRDIYVALSSVEAGSVGLSLYRYPFMWLLWAGGLLVMVGGLWALGLPRLRRQAPDAVRPQEDDVAEVDVHA</sequence>
<evidence type="ECO:0000256" key="6">
    <source>
        <dbReference type="ARBA" id="ARBA00022748"/>
    </source>
</evidence>